<evidence type="ECO:0000256" key="2">
    <source>
        <dbReference type="SAM" id="MobiDB-lite"/>
    </source>
</evidence>
<evidence type="ECO:0000313" key="5">
    <source>
        <dbReference type="Proteomes" id="UP000236514"/>
    </source>
</evidence>
<keyword evidence="1" id="KW-0175">Coiled coil</keyword>
<feature type="compositionally biased region" description="Basic and acidic residues" evidence="2">
    <location>
        <begin position="434"/>
        <end position="460"/>
    </location>
</feature>
<feature type="compositionally biased region" description="Pro residues" evidence="2">
    <location>
        <begin position="258"/>
        <end position="274"/>
    </location>
</feature>
<feature type="coiled-coil region" evidence="1">
    <location>
        <begin position="550"/>
        <end position="619"/>
    </location>
</feature>
<proteinExistence type="predicted"/>
<sequence>MALFKRKNKKQTTMLDDVYTIRFELEDEFTPENNDLVKEKLDLVSNSQRANGEPALADTLPFATFKSAEDFFSELRSVAASSGEAIEFKYLAIWEYNHNQRVKPGKPGSPDGNPHEWIVLADYELGYDYQNFTKVLFEDIFNNPENASEDYESKVNYCKTLGEAYMESCGVGQNEVATLPDADEASRGEVTLAVPSFEGAIDADDLVEPVDDFVDQPGDTPDSSSVVYDPASASFSQVNQVNVPMPEPEPVSAQPASTPQPEPAKVPYPQPKVPGEPRPKRAEKRSVIDEVNDETLEARTKAHIEAPQFQVEELDPVEPGQHGYVEYRLNQKKKSYNRALQLAAQKVSEENEKQIIANREKYRVEIQNALNDYLKKHGDDAKNLFSQIEDDFSAQKLKAIASEEEKINESELTEKADAKRAYEKQVSQIEADAEANRHQVRNRLDTEYRKKAEDRYKEEGTKLDQTNADNAVKLEHELDRKYETKARIDANELRSAGAQVLKEAYETFEKTLDELRTNVTNEHMNAKQTQIAQDRTEAEKVRMQAPYQEVREQEKTISDLKSTLAGAEANRDAFKQQSVDLQQRLNRKNKDLEALEHELEALKSKQASEQIQAKNTESNDNLNNYLNLLMAENLSQRGIGHGGQPQASQLEQEAQANKQQLEQLSKQYQDQVKAISKGSRRLGIGFGVILLAVVGGFSGMMYHQNQVNQQQVEQIQKQMEVKVAAAKQVPTPSASEVLQKATEALHANNLTELEKYPSEKYYALDKAIIQNNASAANAAVQAMGNDLAMGDRYRASQAESLLKTVNNQDLANKVADANK</sequence>
<evidence type="ECO:0000256" key="3">
    <source>
        <dbReference type="SAM" id="Phobius"/>
    </source>
</evidence>
<feature type="transmembrane region" description="Helical" evidence="3">
    <location>
        <begin position="682"/>
        <end position="702"/>
    </location>
</feature>
<keyword evidence="3" id="KW-0472">Membrane</keyword>
<gene>
    <name evidence="4" type="ORF">C1Y38_05595</name>
</gene>
<protein>
    <submittedName>
        <fullName evidence="4">Uncharacterized protein</fullName>
    </submittedName>
</protein>
<evidence type="ECO:0000256" key="1">
    <source>
        <dbReference type="SAM" id="Coils"/>
    </source>
</evidence>
<name>A0A2K2TIX4_LIMFE</name>
<feature type="compositionally biased region" description="Basic and acidic residues" evidence="2">
    <location>
        <begin position="275"/>
        <end position="286"/>
    </location>
</feature>
<dbReference type="Proteomes" id="UP000236514">
    <property type="component" value="Unassembled WGS sequence"/>
</dbReference>
<organism evidence="4 5">
    <name type="scientific">Limosilactobacillus fermentum</name>
    <name type="common">Lactobacillus fermentum</name>
    <dbReference type="NCBI Taxonomy" id="1613"/>
    <lineage>
        <taxon>Bacteria</taxon>
        <taxon>Bacillati</taxon>
        <taxon>Bacillota</taxon>
        <taxon>Bacilli</taxon>
        <taxon>Lactobacillales</taxon>
        <taxon>Lactobacillaceae</taxon>
        <taxon>Limosilactobacillus</taxon>
    </lineage>
</organism>
<dbReference type="RefSeq" id="WP_103205450.1">
    <property type="nucleotide sequence ID" value="NZ_JAHBRU010000143.1"/>
</dbReference>
<accession>A0A2K2TIX4</accession>
<feature type="compositionally biased region" description="Polar residues" evidence="2">
    <location>
        <begin position="645"/>
        <end position="658"/>
    </location>
</feature>
<feature type="region of interest" description="Disordered" evidence="2">
    <location>
        <begin position="429"/>
        <end position="460"/>
    </location>
</feature>
<feature type="region of interest" description="Disordered" evidence="2">
    <location>
        <begin position="242"/>
        <end position="286"/>
    </location>
</feature>
<keyword evidence="3" id="KW-1133">Transmembrane helix</keyword>
<reference evidence="4 5" key="1">
    <citation type="submission" date="2018-01" db="EMBL/GenBank/DDBJ databases">
        <title>Draft genome sequence of the feruloyl esterase-producing strain Lactobacillus fermentum CRL 1446, isolated from artisanal goat milk cheese.</title>
        <authorList>
            <person name="Abeijon Mukdsi M.C."/>
            <person name="Saavedra L."/>
            <person name="Gauffin Cano M.P."/>
            <person name="Hebert E.M."/>
            <person name="Medina R.B."/>
        </authorList>
    </citation>
    <scope>NUCLEOTIDE SEQUENCE [LARGE SCALE GENOMIC DNA]</scope>
    <source>
        <strain evidence="4 5">CRL 1446</strain>
    </source>
</reference>
<dbReference type="AlphaFoldDB" id="A0A2K2TIX4"/>
<evidence type="ECO:0000313" key="4">
    <source>
        <dbReference type="EMBL" id="PNV57947.1"/>
    </source>
</evidence>
<comment type="caution">
    <text evidence="4">The sequence shown here is derived from an EMBL/GenBank/DDBJ whole genome shotgun (WGS) entry which is preliminary data.</text>
</comment>
<dbReference type="EMBL" id="POTQ01000009">
    <property type="protein sequence ID" value="PNV57947.1"/>
    <property type="molecule type" value="Genomic_DNA"/>
</dbReference>
<keyword evidence="3" id="KW-0812">Transmembrane</keyword>
<feature type="region of interest" description="Disordered" evidence="2">
    <location>
        <begin position="637"/>
        <end position="658"/>
    </location>
</feature>